<name>A0A7S3ZP45_9STRA</name>
<organism evidence="2">
    <name type="scientific">Pelagomonas calceolata</name>
    <dbReference type="NCBI Taxonomy" id="35677"/>
    <lineage>
        <taxon>Eukaryota</taxon>
        <taxon>Sar</taxon>
        <taxon>Stramenopiles</taxon>
        <taxon>Ochrophyta</taxon>
        <taxon>Pelagophyceae</taxon>
        <taxon>Pelagomonadales</taxon>
        <taxon>Pelagomonadaceae</taxon>
        <taxon>Pelagomonas</taxon>
    </lineage>
</organism>
<protein>
    <recommendedName>
        <fullName evidence="1">AMP-binding enzyme C-terminal domain-containing protein</fullName>
    </recommendedName>
</protein>
<proteinExistence type="predicted"/>
<sequence>MFRARRVQSLESVVVFLPHRHAVVPLTPSTRHAIDATRQQYNTTQVAEAALVGVPHDVKGSALYAFVTLTQDAEGQAGDELAKELKLRARADVAAFASPDTFHWAPTGLPKTRSGKIMRRILRKIAAEGADVSGLGDTSTLADPGIVDELIASHAGASK</sequence>
<dbReference type="SUPFAM" id="SSF56801">
    <property type="entry name" value="Acetyl-CoA synthetase-like"/>
    <property type="match status" value="1"/>
</dbReference>
<dbReference type="Pfam" id="PF13193">
    <property type="entry name" value="AMP-binding_C"/>
    <property type="match status" value="1"/>
</dbReference>
<dbReference type="PANTHER" id="PTHR24095:SF14">
    <property type="entry name" value="ACETYL-COENZYME A SYNTHETASE 1"/>
    <property type="match status" value="1"/>
</dbReference>
<accession>A0A7S3ZP45</accession>
<dbReference type="InterPro" id="IPR025110">
    <property type="entry name" value="AMP-bd_C"/>
</dbReference>
<reference evidence="2" key="1">
    <citation type="submission" date="2021-01" db="EMBL/GenBank/DDBJ databases">
        <authorList>
            <person name="Corre E."/>
            <person name="Pelletier E."/>
            <person name="Niang G."/>
            <person name="Scheremetjew M."/>
            <person name="Finn R."/>
            <person name="Kale V."/>
            <person name="Holt S."/>
            <person name="Cochrane G."/>
            <person name="Meng A."/>
            <person name="Brown T."/>
            <person name="Cohen L."/>
        </authorList>
    </citation>
    <scope>NUCLEOTIDE SEQUENCE</scope>
    <source>
        <strain evidence="2">CCMP1756</strain>
    </source>
</reference>
<feature type="domain" description="AMP-binding enzyme C-terminal" evidence="1">
    <location>
        <begin position="44"/>
        <end position="116"/>
    </location>
</feature>
<evidence type="ECO:0000259" key="1">
    <source>
        <dbReference type="Pfam" id="PF13193"/>
    </source>
</evidence>
<gene>
    <name evidence="2" type="ORF">PCAL00307_LOCUS4791</name>
</gene>
<dbReference type="Gene3D" id="3.30.300.30">
    <property type="match status" value="1"/>
</dbReference>
<dbReference type="EMBL" id="HBIW01005793">
    <property type="protein sequence ID" value="CAE0689357.1"/>
    <property type="molecule type" value="Transcribed_RNA"/>
</dbReference>
<dbReference type="PANTHER" id="PTHR24095">
    <property type="entry name" value="ACETYL-COENZYME A SYNTHETASE"/>
    <property type="match status" value="1"/>
</dbReference>
<dbReference type="InterPro" id="IPR045851">
    <property type="entry name" value="AMP-bd_C_sf"/>
</dbReference>
<dbReference type="GO" id="GO:0006085">
    <property type="term" value="P:acetyl-CoA biosynthetic process"/>
    <property type="evidence" value="ECO:0007669"/>
    <property type="project" value="TreeGrafter"/>
</dbReference>
<dbReference type="GO" id="GO:0003987">
    <property type="term" value="F:acetate-CoA ligase activity"/>
    <property type="evidence" value="ECO:0007669"/>
    <property type="project" value="TreeGrafter"/>
</dbReference>
<evidence type="ECO:0000313" key="2">
    <source>
        <dbReference type="EMBL" id="CAE0689357.1"/>
    </source>
</evidence>
<dbReference type="AlphaFoldDB" id="A0A7S3ZP45"/>